<dbReference type="PROSITE" id="PS51379">
    <property type="entry name" value="4FE4S_FER_2"/>
    <property type="match status" value="2"/>
</dbReference>
<keyword evidence="4" id="KW-0411">Iron-sulfur</keyword>
<evidence type="ECO:0000256" key="2">
    <source>
        <dbReference type="ARBA" id="ARBA00022723"/>
    </source>
</evidence>
<dbReference type="EMBL" id="AP025516">
    <property type="protein sequence ID" value="BDD87772.1"/>
    <property type="molecule type" value="Genomic_DNA"/>
</dbReference>
<dbReference type="PANTHER" id="PTHR43687">
    <property type="entry name" value="ADENYLYLSULFATE REDUCTASE, BETA SUBUNIT"/>
    <property type="match status" value="1"/>
</dbReference>
<evidence type="ECO:0000256" key="1">
    <source>
        <dbReference type="ARBA" id="ARBA00022485"/>
    </source>
</evidence>
<reference evidence="6 7" key="1">
    <citation type="submission" date="2022-01" db="EMBL/GenBank/DDBJ databases">
        <title>Desulfofustis limnae sp. nov., a novel mesophilic sulfate-reducing bacterium isolated from marsh soil.</title>
        <authorList>
            <person name="Watanabe M."/>
            <person name="Takahashi A."/>
            <person name="Kojima H."/>
            <person name="Fukui M."/>
        </authorList>
    </citation>
    <scope>NUCLEOTIDE SEQUENCE [LARGE SCALE GENOMIC DNA]</scope>
    <source>
        <strain evidence="6 7">PPLL</strain>
    </source>
</reference>
<evidence type="ECO:0000256" key="4">
    <source>
        <dbReference type="ARBA" id="ARBA00023014"/>
    </source>
</evidence>
<dbReference type="Proteomes" id="UP000830055">
    <property type="component" value="Chromosome"/>
</dbReference>
<keyword evidence="1" id="KW-0004">4Fe-4S</keyword>
<keyword evidence="7" id="KW-1185">Reference proteome</keyword>
<name>A0ABN6M4D3_9BACT</name>
<evidence type="ECO:0000313" key="6">
    <source>
        <dbReference type="EMBL" id="BDD87772.1"/>
    </source>
</evidence>
<proteinExistence type="predicted"/>
<gene>
    <name evidence="6" type="ORF">DPPLL_21370</name>
</gene>
<dbReference type="InterPro" id="IPR017896">
    <property type="entry name" value="4Fe4S_Fe-S-bd"/>
</dbReference>
<evidence type="ECO:0000256" key="3">
    <source>
        <dbReference type="ARBA" id="ARBA00023004"/>
    </source>
</evidence>
<sequence length="92" mass="9951">MQQVDPATHRLWRDLCGPRLTITGSCSPCPRCTGICPTGALKRDGRGSAKRLLFNWMRCTSCGLCVSFCKASAINLQPPPLLDPSQPLPPLA</sequence>
<keyword evidence="3" id="KW-0408">Iron</keyword>
<dbReference type="SUPFAM" id="SSF54862">
    <property type="entry name" value="4Fe-4S ferredoxins"/>
    <property type="match status" value="1"/>
</dbReference>
<evidence type="ECO:0000259" key="5">
    <source>
        <dbReference type="PROSITE" id="PS51379"/>
    </source>
</evidence>
<feature type="domain" description="4Fe-4S ferredoxin-type" evidence="5">
    <location>
        <begin position="18"/>
        <end position="46"/>
    </location>
</feature>
<protein>
    <recommendedName>
        <fullName evidence="5">4Fe-4S ferredoxin-type domain-containing protein</fullName>
    </recommendedName>
</protein>
<dbReference type="Gene3D" id="3.30.70.20">
    <property type="match status" value="1"/>
</dbReference>
<dbReference type="Pfam" id="PF12838">
    <property type="entry name" value="Fer4_7"/>
    <property type="match status" value="1"/>
</dbReference>
<keyword evidence="2" id="KW-0479">Metal-binding</keyword>
<feature type="domain" description="4Fe-4S ferredoxin-type" evidence="5">
    <location>
        <begin position="50"/>
        <end position="79"/>
    </location>
</feature>
<dbReference type="InterPro" id="IPR050572">
    <property type="entry name" value="Fe-S_Ferredoxin"/>
</dbReference>
<accession>A0ABN6M4D3</accession>
<dbReference type="PANTHER" id="PTHR43687:SF1">
    <property type="entry name" value="FERREDOXIN III"/>
    <property type="match status" value="1"/>
</dbReference>
<evidence type="ECO:0000313" key="7">
    <source>
        <dbReference type="Proteomes" id="UP000830055"/>
    </source>
</evidence>
<organism evidence="6 7">
    <name type="scientific">Desulfofustis limnaeus</name>
    <dbReference type="NCBI Taxonomy" id="2740163"/>
    <lineage>
        <taxon>Bacteria</taxon>
        <taxon>Pseudomonadati</taxon>
        <taxon>Thermodesulfobacteriota</taxon>
        <taxon>Desulfobulbia</taxon>
        <taxon>Desulfobulbales</taxon>
        <taxon>Desulfocapsaceae</taxon>
        <taxon>Desulfofustis</taxon>
    </lineage>
</organism>